<name>A0A371NZG8_9ACTN</name>
<dbReference type="PANTHER" id="PTHR30399:SF1">
    <property type="entry name" value="UTP PYROPHOSPHATASE"/>
    <property type="match status" value="1"/>
</dbReference>
<reference evidence="2 3" key="1">
    <citation type="submission" date="2018-08" db="EMBL/GenBank/DDBJ databases">
        <title>Aeromicrobium sp. M2KJ-4, whole genome shotgun sequence.</title>
        <authorList>
            <person name="Tuo L."/>
        </authorList>
    </citation>
    <scope>NUCLEOTIDE SEQUENCE [LARGE SCALE GENOMIC DNA]</scope>
    <source>
        <strain evidence="2 3">M2KJ-4</strain>
    </source>
</reference>
<dbReference type="AlphaFoldDB" id="A0A371NZG8"/>
<dbReference type="InterPro" id="IPR002725">
    <property type="entry name" value="YgjP-like_metallopeptidase"/>
</dbReference>
<dbReference type="Gene3D" id="3.30.2010.10">
    <property type="entry name" value="Metalloproteases ('zincins'), catalytic domain"/>
    <property type="match status" value="1"/>
</dbReference>
<organism evidence="2 3">
    <name type="scientific">Aeromicrobium endophyticum</name>
    <dbReference type="NCBI Taxonomy" id="2292704"/>
    <lineage>
        <taxon>Bacteria</taxon>
        <taxon>Bacillati</taxon>
        <taxon>Actinomycetota</taxon>
        <taxon>Actinomycetes</taxon>
        <taxon>Propionibacteriales</taxon>
        <taxon>Nocardioidaceae</taxon>
        <taxon>Aeromicrobium</taxon>
    </lineage>
</organism>
<evidence type="ECO:0000313" key="2">
    <source>
        <dbReference type="EMBL" id="REK69073.1"/>
    </source>
</evidence>
<proteinExistence type="predicted"/>
<gene>
    <name evidence="2" type="ORF">DX116_18335</name>
</gene>
<dbReference type="OrthoDB" id="9811177at2"/>
<sequence>MPAHLPKSVEDEHVRTLVTRLEQREQRARPSDDELLGRAGELSRAWLDGAAVPSSVRWVTTMEKRWGSCSSDDRSIRLSHRLKGMPSYVVDYVLLHELAHLIEPNHSARFWALVDVHPQAAKAKGFLEGVSWQQR</sequence>
<feature type="domain" description="YgjP-like metallopeptidase" evidence="1">
    <location>
        <begin position="41"/>
        <end position="123"/>
    </location>
</feature>
<dbReference type="CDD" id="cd07344">
    <property type="entry name" value="M48_yhfN_like"/>
    <property type="match status" value="1"/>
</dbReference>
<keyword evidence="3" id="KW-1185">Reference proteome</keyword>
<dbReference type="Pfam" id="PF01863">
    <property type="entry name" value="YgjP-like"/>
    <property type="match status" value="1"/>
</dbReference>
<dbReference type="InterPro" id="IPR053136">
    <property type="entry name" value="UTP_pyrophosphatase-like"/>
</dbReference>
<dbReference type="EMBL" id="QUBR01000003">
    <property type="protein sequence ID" value="REK69073.1"/>
    <property type="molecule type" value="Genomic_DNA"/>
</dbReference>
<accession>A0A371NZG8</accession>
<evidence type="ECO:0000259" key="1">
    <source>
        <dbReference type="Pfam" id="PF01863"/>
    </source>
</evidence>
<protein>
    <submittedName>
        <fullName evidence="2">M48 family peptidase</fullName>
    </submittedName>
</protein>
<evidence type="ECO:0000313" key="3">
    <source>
        <dbReference type="Proteomes" id="UP000265581"/>
    </source>
</evidence>
<comment type="caution">
    <text evidence="2">The sequence shown here is derived from an EMBL/GenBank/DDBJ whole genome shotgun (WGS) entry which is preliminary data.</text>
</comment>
<dbReference type="Proteomes" id="UP000265581">
    <property type="component" value="Unassembled WGS sequence"/>
</dbReference>
<dbReference type="PANTHER" id="PTHR30399">
    <property type="entry name" value="UNCHARACTERIZED PROTEIN YGJP"/>
    <property type="match status" value="1"/>
</dbReference>